<organism evidence="7 8">
    <name type="scientific">Tistlia consotensis USBA 355</name>
    <dbReference type="NCBI Taxonomy" id="560819"/>
    <lineage>
        <taxon>Bacteria</taxon>
        <taxon>Pseudomonadati</taxon>
        <taxon>Pseudomonadota</taxon>
        <taxon>Alphaproteobacteria</taxon>
        <taxon>Rhodospirillales</taxon>
        <taxon>Rhodovibrionaceae</taxon>
        <taxon>Tistlia</taxon>
    </lineage>
</organism>
<proteinExistence type="predicted"/>
<evidence type="ECO:0000256" key="3">
    <source>
        <dbReference type="ARBA" id="ARBA00022692"/>
    </source>
</evidence>
<name>A0A1Y6B695_9PROT</name>
<feature type="transmembrane region" description="Helical" evidence="6">
    <location>
        <begin position="174"/>
        <end position="194"/>
    </location>
</feature>
<keyword evidence="2" id="KW-1003">Cell membrane</keyword>
<evidence type="ECO:0000313" key="8">
    <source>
        <dbReference type="Proteomes" id="UP000192917"/>
    </source>
</evidence>
<evidence type="ECO:0000256" key="1">
    <source>
        <dbReference type="ARBA" id="ARBA00004651"/>
    </source>
</evidence>
<dbReference type="NCBIfam" id="TIGR03476">
    <property type="entry name" value="HpnL"/>
    <property type="match status" value="1"/>
</dbReference>
<dbReference type="RefSeq" id="WP_159460079.1">
    <property type="nucleotide sequence ID" value="NZ_FWZX01000001.1"/>
</dbReference>
<protein>
    <submittedName>
        <fullName evidence="7">Putative membrane protein</fullName>
    </submittedName>
</protein>
<comment type="subcellular location">
    <subcellularLocation>
        <location evidence="1">Cell membrane</location>
        <topology evidence="1">Multi-pass membrane protein</topology>
    </subcellularLocation>
</comment>
<evidence type="ECO:0000256" key="5">
    <source>
        <dbReference type="ARBA" id="ARBA00023136"/>
    </source>
</evidence>
<feature type="transmembrane region" description="Helical" evidence="6">
    <location>
        <begin position="301"/>
        <end position="321"/>
    </location>
</feature>
<dbReference type="Pfam" id="PF03706">
    <property type="entry name" value="LPG_synthase_TM"/>
    <property type="match status" value="1"/>
</dbReference>
<reference evidence="7 8" key="1">
    <citation type="submission" date="2017-04" db="EMBL/GenBank/DDBJ databases">
        <authorList>
            <person name="Afonso C.L."/>
            <person name="Miller P.J."/>
            <person name="Scott M.A."/>
            <person name="Spackman E."/>
            <person name="Goraichik I."/>
            <person name="Dimitrov K.M."/>
            <person name="Suarez D.L."/>
            <person name="Swayne D.E."/>
        </authorList>
    </citation>
    <scope>NUCLEOTIDE SEQUENCE [LARGE SCALE GENOMIC DNA]</scope>
    <source>
        <strain evidence="7 8">USBA 355</strain>
    </source>
</reference>
<evidence type="ECO:0000313" key="7">
    <source>
        <dbReference type="EMBL" id="SME94343.1"/>
    </source>
</evidence>
<dbReference type="EMBL" id="FWZX01000001">
    <property type="protein sequence ID" value="SME94343.1"/>
    <property type="molecule type" value="Genomic_DNA"/>
</dbReference>
<dbReference type="InterPro" id="IPR022791">
    <property type="entry name" value="L-PG_synthase/AglD"/>
</dbReference>
<feature type="transmembrane region" description="Helical" evidence="6">
    <location>
        <begin position="22"/>
        <end position="52"/>
    </location>
</feature>
<evidence type="ECO:0000256" key="2">
    <source>
        <dbReference type="ARBA" id="ARBA00022475"/>
    </source>
</evidence>
<dbReference type="Proteomes" id="UP000192917">
    <property type="component" value="Unassembled WGS sequence"/>
</dbReference>
<keyword evidence="8" id="KW-1185">Reference proteome</keyword>
<sequence length="357" mass="37530">MATETEGGPGPARDRRARRIRLGIGLTALAGLLVAIALIAGQGVAAVTGAVLGLGWGLLWTSLFHLVPMVFSTLGWWVLQPSPRLGGPLLFFWTRWIREAVDALLPLGQLGSGLVGARILSLHGATPRDEKGAAIGGTMGGAVVDMTLEGITQVPFTLLGIALLAVRHGYDERIGWMVVGVGVAVVLLAGLVLAQRGGLFALLERGLELIARRTGWQALGRTQGLHDAIALLHRDRRRLTAGFLLHSLSWLFGAGETWLALWFMGRPADLVDALILESLGAAVRSAAFAIPGGLGAQEGGYLLVAGMLGLDPGTGLALSLVKRVRDLLLGLPALAAWQVVEGRHLLRRGAETGGRDS</sequence>
<accession>A0A1Y6B695</accession>
<feature type="transmembrane region" description="Helical" evidence="6">
    <location>
        <begin position="243"/>
        <end position="264"/>
    </location>
</feature>
<keyword evidence="5 6" id="KW-0472">Membrane</keyword>
<keyword evidence="3 6" id="KW-0812">Transmembrane</keyword>
<evidence type="ECO:0000256" key="4">
    <source>
        <dbReference type="ARBA" id="ARBA00022989"/>
    </source>
</evidence>
<dbReference type="GO" id="GO:0005886">
    <property type="term" value="C:plasma membrane"/>
    <property type="evidence" value="ECO:0007669"/>
    <property type="project" value="UniProtKB-SubCell"/>
</dbReference>
<evidence type="ECO:0000256" key="6">
    <source>
        <dbReference type="SAM" id="Phobius"/>
    </source>
</evidence>
<dbReference type="STRING" id="560819.SAMN05428998_101671"/>
<gene>
    <name evidence="7" type="ORF">SAMN05428998_101671</name>
</gene>
<dbReference type="AlphaFoldDB" id="A0A1Y6B695"/>
<feature type="transmembrane region" description="Helical" evidence="6">
    <location>
        <begin position="58"/>
        <end position="79"/>
    </location>
</feature>
<keyword evidence="4 6" id="KW-1133">Transmembrane helix</keyword>